<evidence type="ECO:0000313" key="4">
    <source>
        <dbReference type="Proteomes" id="UP000202922"/>
    </source>
</evidence>
<dbReference type="EMBL" id="FXYE01000001">
    <property type="protein sequence ID" value="SMX31539.1"/>
    <property type="molecule type" value="Genomic_DNA"/>
</dbReference>
<keyword evidence="1" id="KW-0812">Transmembrane</keyword>
<keyword evidence="1" id="KW-0472">Membrane</keyword>
<evidence type="ECO:0008006" key="5">
    <source>
        <dbReference type="Google" id="ProtNLM"/>
    </source>
</evidence>
<evidence type="ECO:0000313" key="3">
    <source>
        <dbReference type="EMBL" id="SMX31539.1"/>
    </source>
</evidence>
<name>A0A238JLJ4_9RHOB</name>
<accession>A0A238JLJ4</accession>
<keyword evidence="4" id="KW-1185">Reference proteome</keyword>
<reference evidence="4" key="1">
    <citation type="submission" date="2017-05" db="EMBL/GenBank/DDBJ databases">
        <authorList>
            <person name="Rodrigo-Torres L."/>
            <person name="Arahal R. D."/>
            <person name="Lucena T."/>
        </authorList>
    </citation>
    <scope>NUCLEOTIDE SEQUENCE [LARGE SCALE GENOMIC DNA]</scope>
    <source>
        <strain evidence="4">CECT 8621</strain>
    </source>
</reference>
<proteinExistence type="predicted"/>
<keyword evidence="1" id="KW-1133">Transmembrane helix</keyword>
<dbReference type="RefSeq" id="WP_093965743.1">
    <property type="nucleotide sequence ID" value="NZ_FXYE01000001.1"/>
</dbReference>
<protein>
    <recommendedName>
        <fullName evidence="5">VPLPA-CTERM protein sorting domain-containing protein</fullName>
    </recommendedName>
</protein>
<keyword evidence="2" id="KW-0732">Signal</keyword>
<dbReference type="Proteomes" id="UP000202922">
    <property type="component" value="Unassembled WGS sequence"/>
</dbReference>
<organism evidence="3 4">
    <name type="scientific">Actibacterium lipolyticum</name>
    <dbReference type="NCBI Taxonomy" id="1524263"/>
    <lineage>
        <taxon>Bacteria</taxon>
        <taxon>Pseudomonadati</taxon>
        <taxon>Pseudomonadota</taxon>
        <taxon>Alphaproteobacteria</taxon>
        <taxon>Rhodobacterales</taxon>
        <taxon>Roseobacteraceae</taxon>
        <taxon>Actibacterium</taxon>
    </lineage>
</organism>
<dbReference type="OrthoDB" id="7888656at2"/>
<gene>
    <name evidence="3" type="ORF">COL8621_00500</name>
</gene>
<dbReference type="AlphaFoldDB" id="A0A238JLJ4"/>
<feature type="transmembrane region" description="Helical" evidence="1">
    <location>
        <begin position="163"/>
        <end position="189"/>
    </location>
</feature>
<sequence>MKTAALALATVGSLALGSLSTAEASTVDFTIDTGASSVSLTPTSCIGTCSLTASVASGLGGTYSLGEGDSATVDFLTFAAGSGVGFGVYDIEATLAFSGPLGATATVSGAVAALNGIETILLGGLSWDDATTVITLANGTEILMEFEQGFVALTDSVTTSATFTVLSIVPLPGASMMLGGGLVLLPLVARRRRRKAA</sequence>
<evidence type="ECO:0000256" key="2">
    <source>
        <dbReference type="SAM" id="SignalP"/>
    </source>
</evidence>
<feature type="chain" id="PRO_5013076679" description="VPLPA-CTERM protein sorting domain-containing protein" evidence="2">
    <location>
        <begin position="25"/>
        <end position="197"/>
    </location>
</feature>
<feature type="signal peptide" evidence="2">
    <location>
        <begin position="1"/>
        <end position="24"/>
    </location>
</feature>
<evidence type="ECO:0000256" key="1">
    <source>
        <dbReference type="SAM" id="Phobius"/>
    </source>
</evidence>